<dbReference type="InterPro" id="IPR008514">
    <property type="entry name" value="T6SS_Hcp"/>
</dbReference>
<evidence type="ECO:0000313" key="2">
    <source>
        <dbReference type="Proteomes" id="UP000699865"/>
    </source>
</evidence>
<dbReference type="Proteomes" id="UP000699865">
    <property type="component" value="Unassembled WGS sequence"/>
</dbReference>
<name>A0ABS6KXD4_9GAMM</name>
<proteinExistence type="predicted"/>
<dbReference type="InterPro" id="IPR052947">
    <property type="entry name" value="T6SS_Hcp1_domain"/>
</dbReference>
<dbReference type="PANTHER" id="PTHR34319">
    <property type="entry name" value="MAJOR EXPORTED PROTEIN"/>
    <property type="match status" value="1"/>
</dbReference>
<reference evidence="1 2" key="1">
    <citation type="submission" date="2021-03" db="EMBL/GenBank/DDBJ databases">
        <title>Five novel Rahnella species.</title>
        <authorList>
            <person name="Brady C."/>
            <person name="Asselin J."/>
            <person name="Beer S."/>
            <person name="Bruberg M.B."/>
            <person name="Crampton B."/>
            <person name="Venter S."/>
            <person name="Arnold D."/>
            <person name="Denman S."/>
        </authorList>
    </citation>
    <scope>NUCLEOTIDE SEQUENCE [LARGE SCALE GENOMIC DNA]</scope>
    <source>
        <strain evidence="1 2">L72c</strain>
    </source>
</reference>
<organism evidence="1 2">
    <name type="scientific">Rahnella perminowiae</name>
    <dbReference type="NCBI Taxonomy" id="2816244"/>
    <lineage>
        <taxon>Bacteria</taxon>
        <taxon>Pseudomonadati</taxon>
        <taxon>Pseudomonadota</taxon>
        <taxon>Gammaproteobacteria</taxon>
        <taxon>Enterobacterales</taxon>
        <taxon>Yersiniaceae</taxon>
        <taxon>Rahnella</taxon>
    </lineage>
</organism>
<accession>A0ABS6KXD4</accession>
<dbReference type="Pfam" id="PF05638">
    <property type="entry name" value="T6SS_HCP"/>
    <property type="match status" value="1"/>
</dbReference>
<evidence type="ECO:0000313" key="1">
    <source>
        <dbReference type="EMBL" id="MBU9834260.1"/>
    </source>
</evidence>
<comment type="caution">
    <text evidence="1">The sequence shown here is derived from an EMBL/GenBank/DDBJ whole genome shotgun (WGS) entry which is preliminary data.</text>
</comment>
<sequence>MATPVYLWLTNDAANLVKGSVDINGREGSIEIVEFMHAIELPTDDRTGKITSKRIHGDYAIIKELDSSSLYLYQGVTTGQRFQKAELKFYQINENGQEVEYFRTTLENVRINEIEPFMFICADVMVFSFMAVVQSIPAKRRTAVSLRQLKNVKTSRPVVIIR</sequence>
<dbReference type="NCBIfam" id="TIGR03344">
    <property type="entry name" value="VI_effect_Hcp1"/>
    <property type="match status" value="1"/>
</dbReference>
<dbReference type="RefSeq" id="WP_217137802.1">
    <property type="nucleotide sequence ID" value="NZ_JAFMOU010000061.1"/>
</dbReference>
<dbReference type="PANTHER" id="PTHR34319:SF6">
    <property type="entry name" value="MAJOR EXPORTED PROTEIN"/>
    <property type="match status" value="1"/>
</dbReference>
<keyword evidence="2" id="KW-1185">Reference proteome</keyword>
<dbReference type="EMBL" id="JAFMOU010000061">
    <property type="protein sequence ID" value="MBU9834260.1"/>
    <property type="molecule type" value="Genomic_DNA"/>
</dbReference>
<gene>
    <name evidence="1" type="primary">hcp</name>
    <name evidence="1" type="ORF">J1786_05370</name>
</gene>
<protein>
    <submittedName>
        <fullName evidence="1">Type VI secretion system tube protein Hcp</fullName>
    </submittedName>
</protein>